<dbReference type="PRINTS" id="PR00598">
    <property type="entry name" value="HTHMARR"/>
</dbReference>
<dbReference type="EMBL" id="BSDE01000001">
    <property type="protein sequence ID" value="GLH71665.1"/>
    <property type="molecule type" value="Genomic_DNA"/>
</dbReference>
<gene>
    <name evidence="2" type="ORF">GETHLI_01670</name>
</gene>
<evidence type="ECO:0000259" key="1">
    <source>
        <dbReference type="PROSITE" id="PS50995"/>
    </source>
</evidence>
<evidence type="ECO:0000313" key="3">
    <source>
        <dbReference type="Proteomes" id="UP001165069"/>
    </source>
</evidence>
<dbReference type="InterPro" id="IPR036390">
    <property type="entry name" value="WH_DNA-bd_sf"/>
</dbReference>
<organism evidence="2 3">
    <name type="scientific">Geothrix limicola</name>
    <dbReference type="NCBI Taxonomy" id="2927978"/>
    <lineage>
        <taxon>Bacteria</taxon>
        <taxon>Pseudomonadati</taxon>
        <taxon>Acidobacteriota</taxon>
        <taxon>Holophagae</taxon>
        <taxon>Holophagales</taxon>
        <taxon>Holophagaceae</taxon>
        <taxon>Geothrix</taxon>
    </lineage>
</organism>
<name>A0ABQ5QA12_9BACT</name>
<protein>
    <recommendedName>
        <fullName evidence="1">HTH marR-type domain-containing protein</fullName>
    </recommendedName>
</protein>
<proteinExistence type="predicted"/>
<dbReference type="RefSeq" id="WP_285569031.1">
    <property type="nucleotide sequence ID" value="NZ_BSDE01000001.1"/>
</dbReference>
<dbReference type="InterPro" id="IPR039422">
    <property type="entry name" value="MarR/SlyA-like"/>
</dbReference>
<comment type="caution">
    <text evidence="2">The sequence shown here is derived from an EMBL/GenBank/DDBJ whole genome shotgun (WGS) entry which is preliminary data.</text>
</comment>
<dbReference type="InterPro" id="IPR036388">
    <property type="entry name" value="WH-like_DNA-bd_sf"/>
</dbReference>
<dbReference type="SUPFAM" id="SSF46785">
    <property type="entry name" value="Winged helix' DNA-binding domain"/>
    <property type="match status" value="1"/>
</dbReference>
<dbReference type="PROSITE" id="PS50995">
    <property type="entry name" value="HTH_MARR_2"/>
    <property type="match status" value="1"/>
</dbReference>
<sequence length="147" mass="17312">MFFLKDLPSRTTLEAYRERFTAMDVDKVDEALHMLRKASLLMRELEEYFASRGLSQLRYLILVVLDREFERDGLLASEVAERLDVSRPVMTRTLQALVEEGLLTLQTHDQDLRAKQVRLTRKGRAKLHQALPGYYRLIHDFMDRDTK</sequence>
<dbReference type="PANTHER" id="PTHR33164:SF43">
    <property type="entry name" value="HTH-TYPE TRANSCRIPTIONAL REPRESSOR YETL"/>
    <property type="match status" value="1"/>
</dbReference>
<feature type="domain" description="HTH marR-type" evidence="1">
    <location>
        <begin position="28"/>
        <end position="147"/>
    </location>
</feature>
<dbReference type="PANTHER" id="PTHR33164">
    <property type="entry name" value="TRANSCRIPTIONAL REGULATOR, MARR FAMILY"/>
    <property type="match status" value="1"/>
</dbReference>
<reference evidence="2 3" key="1">
    <citation type="journal article" date="2023" name="Antonie Van Leeuwenhoek">
        <title>Mesoterricola silvestris gen. nov., sp. nov., Mesoterricola sediminis sp. nov., Geothrix oryzae sp. nov., Geothrix edaphica sp. nov., Geothrix rubra sp. nov., and Geothrix limicola sp. nov., six novel members of Acidobacteriota isolated from soils.</title>
        <authorList>
            <person name="Itoh H."/>
            <person name="Sugisawa Y."/>
            <person name="Mise K."/>
            <person name="Xu Z."/>
            <person name="Kuniyasu M."/>
            <person name="Ushijima N."/>
            <person name="Kawano K."/>
            <person name="Kobayashi E."/>
            <person name="Shiratori Y."/>
            <person name="Masuda Y."/>
            <person name="Senoo K."/>
        </authorList>
    </citation>
    <scope>NUCLEOTIDE SEQUENCE [LARGE SCALE GENOMIC DNA]</scope>
    <source>
        <strain evidence="2 3">Red804</strain>
    </source>
</reference>
<dbReference type="Proteomes" id="UP001165069">
    <property type="component" value="Unassembled WGS sequence"/>
</dbReference>
<dbReference type="Pfam" id="PF12802">
    <property type="entry name" value="MarR_2"/>
    <property type="match status" value="1"/>
</dbReference>
<accession>A0ABQ5QA12</accession>
<dbReference type="Gene3D" id="1.10.10.10">
    <property type="entry name" value="Winged helix-like DNA-binding domain superfamily/Winged helix DNA-binding domain"/>
    <property type="match status" value="1"/>
</dbReference>
<dbReference type="SMART" id="SM00347">
    <property type="entry name" value="HTH_MARR"/>
    <property type="match status" value="1"/>
</dbReference>
<dbReference type="InterPro" id="IPR000835">
    <property type="entry name" value="HTH_MarR-typ"/>
</dbReference>
<keyword evidence="3" id="KW-1185">Reference proteome</keyword>
<evidence type="ECO:0000313" key="2">
    <source>
        <dbReference type="EMBL" id="GLH71665.1"/>
    </source>
</evidence>